<dbReference type="SUPFAM" id="SSF50974">
    <property type="entry name" value="Nitrous oxide reductase, N-terminal domain"/>
    <property type="match status" value="1"/>
</dbReference>
<organism evidence="2 3">
    <name type="scientific">Pseudomonas morbosilactucae</name>
    <dbReference type="NCBI Taxonomy" id="2938197"/>
    <lineage>
        <taxon>Bacteria</taxon>
        <taxon>Pseudomonadati</taxon>
        <taxon>Pseudomonadota</taxon>
        <taxon>Gammaproteobacteria</taxon>
        <taxon>Pseudomonadales</taxon>
        <taxon>Pseudomonadaceae</taxon>
        <taxon>Pseudomonas</taxon>
    </lineage>
</organism>
<comment type="caution">
    <text evidence="2">The sequence shown here is derived from an EMBL/GenBank/DDBJ whole genome shotgun (WGS) entry which is preliminary data.</text>
</comment>
<dbReference type="Gene3D" id="2.130.10.10">
    <property type="entry name" value="YVTN repeat-like/Quinoprotein amine dehydrogenase"/>
    <property type="match status" value="1"/>
</dbReference>
<dbReference type="InterPro" id="IPR015943">
    <property type="entry name" value="WD40/YVTN_repeat-like_dom_sf"/>
</dbReference>
<dbReference type="EMBL" id="JALQCW010000131">
    <property type="protein sequence ID" value="MCK9802373.1"/>
    <property type="molecule type" value="Genomic_DNA"/>
</dbReference>
<sequence length="86" mass="9086">MRRTLLSCALLLAAGHAAASTAWVSNEKDNSLSLIDMQTLTVTETLPVGQRPRLSSSTRTGSRLWASAEIGGTVTILDRGHAPAIL</sequence>
<dbReference type="InterPro" id="IPR011045">
    <property type="entry name" value="N2O_reductase_N"/>
</dbReference>
<dbReference type="NCBIfam" id="TIGR02276">
    <property type="entry name" value="beta_rpt_yvtn"/>
    <property type="match status" value="1"/>
</dbReference>
<dbReference type="Proteomes" id="UP001155059">
    <property type="component" value="Unassembled WGS sequence"/>
</dbReference>
<reference evidence="2 3" key="2">
    <citation type="journal article" date="2023" name="Plant Pathol.">
        <title>Dismantling and reorganizing Pseudomonas marginalis sensu#lato.</title>
        <authorList>
            <person name="Sawada H."/>
            <person name="Fujikawa T."/>
            <person name="Satou M."/>
        </authorList>
    </citation>
    <scope>NUCLEOTIDE SEQUENCE [LARGE SCALE GENOMIC DNA]</scope>
    <source>
        <strain evidence="2 3">MAFF 302030</strain>
    </source>
</reference>
<evidence type="ECO:0008006" key="4">
    <source>
        <dbReference type="Google" id="ProtNLM"/>
    </source>
</evidence>
<name>A0A9X2CBQ3_9PSED</name>
<reference evidence="2 3" key="1">
    <citation type="journal article" date="2022" name="Int. J. Syst. Evol. Microbiol.">
        <title>Pseudomonas aegrilactucae sp. nov. and Pseudomonas morbosilactucae sp. nov., pathogens causing bacterial rot of lettuce in Japan.</title>
        <authorList>
            <person name="Sawada H."/>
            <person name="Fujikawa T."/>
            <person name="Satou M."/>
        </authorList>
    </citation>
    <scope>NUCLEOTIDE SEQUENCE [LARGE SCALE GENOMIC DNA]</scope>
    <source>
        <strain evidence="2 3">MAFF 302030</strain>
    </source>
</reference>
<gene>
    <name evidence="2" type="ORF">M1B34_33205</name>
</gene>
<feature type="signal peptide" evidence="1">
    <location>
        <begin position="1"/>
        <end position="19"/>
    </location>
</feature>
<proteinExistence type="predicted"/>
<protein>
    <recommendedName>
        <fullName evidence="4">YncE family protein</fullName>
    </recommendedName>
</protein>
<feature type="non-terminal residue" evidence="2">
    <location>
        <position position="86"/>
    </location>
</feature>
<keyword evidence="1" id="KW-0732">Signal</keyword>
<evidence type="ECO:0000256" key="1">
    <source>
        <dbReference type="SAM" id="SignalP"/>
    </source>
</evidence>
<evidence type="ECO:0000313" key="2">
    <source>
        <dbReference type="EMBL" id="MCK9802373.1"/>
    </source>
</evidence>
<feature type="chain" id="PRO_5040919913" description="YncE family protein" evidence="1">
    <location>
        <begin position="20"/>
        <end position="86"/>
    </location>
</feature>
<evidence type="ECO:0000313" key="3">
    <source>
        <dbReference type="Proteomes" id="UP001155059"/>
    </source>
</evidence>
<dbReference type="AlphaFoldDB" id="A0A9X2CBQ3"/>
<accession>A0A9X2CBQ3</accession>
<dbReference type="InterPro" id="IPR011964">
    <property type="entry name" value="YVTN_b-propeller_repeat"/>
</dbReference>